<dbReference type="InterPro" id="IPR029068">
    <property type="entry name" value="Glyas_Bleomycin-R_OHBP_Dase"/>
</dbReference>
<evidence type="ECO:0000313" key="2">
    <source>
        <dbReference type="EMBL" id="KYF64252.1"/>
    </source>
</evidence>
<dbReference type="OrthoDB" id="7947929at2"/>
<dbReference type="PROSITE" id="PS51819">
    <property type="entry name" value="VOC"/>
    <property type="match status" value="1"/>
</dbReference>
<proteinExistence type="predicted"/>
<dbReference type="Pfam" id="PF00903">
    <property type="entry name" value="Glyoxalase"/>
    <property type="match status" value="1"/>
</dbReference>
<accession>A0A150Q8P4</accession>
<sequence>MPFTFVRIDHVQLAMPPGQEPRAAAFYRDVLGMEEVAKPEPLASRGGAWFRAGAVVVHLGVERAFQPARKAHPGLAVTGIDALAAALEAAGHEVRWSDELPGVRRFHTDDPFGNRIEIIDAG</sequence>
<dbReference type="RefSeq" id="WP_061611791.1">
    <property type="nucleotide sequence ID" value="NZ_JEMA01000925.1"/>
</dbReference>
<evidence type="ECO:0000313" key="3">
    <source>
        <dbReference type="Proteomes" id="UP000075260"/>
    </source>
</evidence>
<dbReference type="SUPFAM" id="SSF54593">
    <property type="entry name" value="Glyoxalase/Bleomycin resistance protein/Dihydroxybiphenyl dioxygenase"/>
    <property type="match status" value="1"/>
</dbReference>
<dbReference type="EMBL" id="JEMA01000925">
    <property type="protein sequence ID" value="KYF64252.1"/>
    <property type="molecule type" value="Genomic_DNA"/>
</dbReference>
<dbReference type="Proteomes" id="UP000075260">
    <property type="component" value="Unassembled WGS sequence"/>
</dbReference>
<dbReference type="Gene3D" id="3.10.180.10">
    <property type="entry name" value="2,3-Dihydroxybiphenyl 1,2-Dioxygenase, domain 1"/>
    <property type="match status" value="1"/>
</dbReference>
<reference evidence="2 3" key="1">
    <citation type="submission" date="2014-02" db="EMBL/GenBank/DDBJ databases">
        <title>The small core and large imbalanced accessory genome model reveals a collaborative survival strategy of Sorangium cellulosum strains in nature.</title>
        <authorList>
            <person name="Han K."/>
            <person name="Peng R."/>
            <person name="Blom J."/>
            <person name="Li Y.-Z."/>
        </authorList>
    </citation>
    <scope>NUCLEOTIDE SEQUENCE [LARGE SCALE GENOMIC DNA]</scope>
    <source>
        <strain evidence="2 3">So0008-312</strain>
    </source>
</reference>
<evidence type="ECO:0000259" key="1">
    <source>
        <dbReference type="PROSITE" id="PS51819"/>
    </source>
</evidence>
<dbReference type="AlphaFoldDB" id="A0A150Q8P4"/>
<dbReference type="InterPro" id="IPR004360">
    <property type="entry name" value="Glyas_Fos-R_dOase_dom"/>
</dbReference>
<comment type="caution">
    <text evidence="2">The sequence shown here is derived from an EMBL/GenBank/DDBJ whole genome shotgun (WGS) entry which is preliminary data.</text>
</comment>
<dbReference type="PANTHER" id="PTHR39175:SF1">
    <property type="entry name" value="FAMILY PROTEIN, PUTATIVE (AFU_ORTHOLOGUE AFUA_3G15060)-RELATED"/>
    <property type="match status" value="1"/>
</dbReference>
<organism evidence="2 3">
    <name type="scientific">Sorangium cellulosum</name>
    <name type="common">Polyangium cellulosum</name>
    <dbReference type="NCBI Taxonomy" id="56"/>
    <lineage>
        <taxon>Bacteria</taxon>
        <taxon>Pseudomonadati</taxon>
        <taxon>Myxococcota</taxon>
        <taxon>Polyangia</taxon>
        <taxon>Polyangiales</taxon>
        <taxon>Polyangiaceae</taxon>
        <taxon>Sorangium</taxon>
    </lineage>
</organism>
<dbReference type="PANTHER" id="PTHR39175">
    <property type="entry name" value="FAMILY PROTEIN, PUTATIVE (AFU_ORTHOLOGUE AFUA_3G15060)-RELATED"/>
    <property type="match status" value="1"/>
</dbReference>
<gene>
    <name evidence="2" type="ORF">BE15_00480</name>
</gene>
<feature type="domain" description="VOC" evidence="1">
    <location>
        <begin position="7"/>
        <end position="121"/>
    </location>
</feature>
<dbReference type="InterPro" id="IPR037523">
    <property type="entry name" value="VOC_core"/>
</dbReference>
<name>A0A150Q8P4_SORCE</name>
<protein>
    <submittedName>
        <fullName evidence="2">Glyoxalase</fullName>
    </submittedName>
</protein>